<organism evidence="1 2">
    <name type="scientific">Amycolatopsis samaneae</name>
    <dbReference type="NCBI Taxonomy" id="664691"/>
    <lineage>
        <taxon>Bacteria</taxon>
        <taxon>Bacillati</taxon>
        <taxon>Actinomycetota</taxon>
        <taxon>Actinomycetes</taxon>
        <taxon>Pseudonocardiales</taxon>
        <taxon>Pseudonocardiaceae</taxon>
        <taxon>Amycolatopsis</taxon>
    </lineage>
</organism>
<dbReference type="Proteomes" id="UP001597419">
    <property type="component" value="Unassembled WGS sequence"/>
</dbReference>
<proteinExistence type="predicted"/>
<dbReference type="RefSeq" id="WP_345397786.1">
    <property type="nucleotide sequence ID" value="NZ_BAABHG010000009.1"/>
</dbReference>
<dbReference type="GO" id="GO:0016829">
    <property type="term" value="F:lyase activity"/>
    <property type="evidence" value="ECO:0007669"/>
    <property type="project" value="UniProtKB-KW"/>
</dbReference>
<dbReference type="InterPro" id="IPR040442">
    <property type="entry name" value="Pyrv_kinase-like_dom_sf"/>
</dbReference>
<gene>
    <name evidence="1" type="ORF">ACFSYJ_17360</name>
</gene>
<dbReference type="InterPro" id="IPR039556">
    <property type="entry name" value="ICL/PEPM"/>
</dbReference>
<keyword evidence="1" id="KW-0456">Lyase</keyword>
<dbReference type="InterPro" id="IPR015813">
    <property type="entry name" value="Pyrv/PenolPyrv_kinase-like_dom"/>
</dbReference>
<dbReference type="PANTHER" id="PTHR42905">
    <property type="entry name" value="PHOSPHOENOLPYRUVATE CARBOXYLASE"/>
    <property type="match status" value="1"/>
</dbReference>
<dbReference type="EMBL" id="JBHUKU010000008">
    <property type="protein sequence ID" value="MFD2460380.1"/>
    <property type="molecule type" value="Genomic_DNA"/>
</dbReference>
<accession>A0ABW5GHK9</accession>
<evidence type="ECO:0000313" key="1">
    <source>
        <dbReference type="EMBL" id="MFD2460380.1"/>
    </source>
</evidence>
<name>A0ABW5GHK9_9PSEU</name>
<dbReference type="Pfam" id="PF13714">
    <property type="entry name" value="PEP_mutase"/>
    <property type="match status" value="1"/>
</dbReference>
<protein>
    <submittedName>
        <fullName evidence="1">Isocitrate lyase/phosphoenolpyruvate mutase family protein</fullName>
    </submittedName>
</protein>
<comment type="caution">
    <text evidence="1">The sequence shown here is derived from an EMBL/GenBank/DDBJ whole genome shotgun (WGS) entry which is preliminary data.</text>
</comment>
<sequence length="279" mass="27937">MDLETQTRHAETFAALHRRGEPLRLANAWDAASAVVIADAGAPAIATTSAGVAWSLGVPDGADLGRARAAGVVERVAAVAGIPVSADVEAGYGPTPEDLAATTAAVVEAGAVGVNIEDRIGATILEPAEQAARLAAARAAADRLGIPLWINARTDLFLAGQGPVDARVDAALVRASRYAEAGANSLFVPGLVDLDAIAKLAGGPLPVAVMAFPGAPSVADFAGAGAVRVSLGGAIAQAAYALAARATTELLTEGTYESTVGGVDYGAVNRRLTQVSERA</sequence>
<dbReference type="SUPFAM" id="SSF51621">
    <property type="entry name" value="Phosphoenolpyruvate/pyruvate domain"/>
    <property type="match status" value="1"/>
</dbReference>
<keyword evidence="2" id="KW-1185">Reference proteome</keyword>
<dbReference type="PANTHER" id="PTHR42905:SF16">
    <property type="entry name" value="CARBOXYPHOSPHONOENOLPYRUVATE PHOSPHONOMUTASE-LIKE PROTEIN (AFU_ORTHOLOGUE AFUA_5G07230)"/>
    <property type="match status" value="1"/>
</dbReference>
<reference evidence="2" key="1">
    <citation type="journal article" date="2019" name="Int. J. Syst. Evol. Microbiol.">
        <title>The Global Catalogue of Microorganisms (GCM) 10K type strain sequencing project: providing services to taxonomists for standard genome sequencing and annotation.</title>
        <authorList>
            <consortium name="The Broad Institute Genomics Platform"/>
            <consortium name="The Broad Institute Genome Sequencing Center for Infectious Disease"/>
            <person name="Wu L."/>
            <person name="Ma J."/>
        </authorList>
    </citation>
    <scope>NUCLEOTIDE SEQUENCE [LARGE SCALE GENOMIC DNA]</scope>
    <source>
        <strain evidence="2">CGMCC 4.7643</strain>
    </source>
</reference>
<dbReference type="Gene3D" id="3.20.20.60">
    <property type="entry name" value="Phosphoenolpyruvate-binding domains"/>
    <property type="match status" value="1"/>
</dbReference>
<evidence type="ECO:0000313" key="2">
    <source>
        <dbReference type="Proteomes" id="UP001597419"/>
    </source>
</evidence>
<dbReference type="CDD" id="cd00377">
    <property type="entry name" value="ICL_PEPM"/>
    <property type="match status" value="1"/>
</dbReference>